<feature type="non-terminal residue" evidence="1">
    <location>
        <position position="500"/>
    </location>
</feature>
<proteinExistence type="predicted"/>
<evidence type="ECO:0000313" key="2">
    <source>
        <dbReference type="Proteomes" id="UP000029995"/>
    </source>
</evidence>
<protein>
    <submittedName>
        <fullName evidence="1">Uncharacterized protein</fullName>
    </submittedName>
</protein>
<reference evidence="1 2" key="1">
    <citation type="submission" date="2014-01" db="EMBL/GenBank/DDBJ databases">
        <title>Genome sequence determination for a cystic fibrosis isolate, Inquilinus limosus.</title>
        <authorList>
            <person name="Pino M."/>
            <person name="Di Conza J."/>
            <person name="Gutkind G."/>
        </authorList>
    </citation>
    <scope>NUCLEOTIDE SEQUENCE [LARGE SCALE GENOMIC DNA]</scope>
    <source>
        <strain evidence="1 2">MP06</strain>
    </source>
</reference>
<evidence type="ECO:0000313" key="1">
    <source>
        <dbReference type="EMBL" id="KGM30424.1"/>
    </source>
</evidence>
<dbReference type="OrthoDB" id="7317851at2"/>
<dbReference type="AlphaFoldDB" id="A0A0A0CXC0"/>
<dbReference type="Proteomes" id="UP000029995">
    <property type="component" value="Unassembled WGS sequence"/>
</dbReference>
<organism evidence="1 2">
    <name type="scientific">Inquilinus limosus MP06</name>
    <dbReference type="NCBI Taxonomy" id="1398085"/>
    <lineage>
        <taxon>Bacteria</taxon>
        <taxon>Pseudomonadati</taxon>
        <taxon>Pseudomonadota</taxon>
        <taxon>Alphaproteobacteria</taxon>
        <taxon>Rhodospirillales</taxon>
        <taxon>Rhodospirillaceae</taxon>
        <taxon>Inquilinus</taxon>
    </lineage>
</organism>
<accession>A0A0A0CXC0</accession>
<gene>
    <name evidence="1" type="ORF">P409_33110</name>
</gene>
<comment type="caution">
    <text evidence="1">The sequence shown here is derived from an EMBL/GenBank/DDBJ whole genome shotgun (WGS) entry which is preliminary data.</text>
</comment>
<dbReference type="EMBL" id="JANX01000848">
    <property type="protein sequence ID" value="KGM30424.1"/>
    <property type="molecule type" value="Genomic_DNA"/>
</dbReference>
<dbReference type="RefSeq" id="WP_034848706.1">
    <property type="nucleotide sequence ID" value="NZ_JANX01000848.1"/>
</dbReference>
<sequence length="500" mass="54434">MTTFGAYLWGSGLPGDRTYALAIPELSYPTYKSDLTDAKDFYLYSVDVADAKINRTADAWLGADAARDDLYLLPAALSYLAAAAKEGGHVILDVAVPGWNSIAYESLPFLYINNDKMMLLQRKSSRRIQLVAGGALPGTFDLSLDLRSGDSEIGKSGVFRITESTAIRDYAYLQPAFVHQIQLQRDFIENIDRIFVADVFGSIETFGGKYSDVFDGRDLGDQSSAMRQVLALLANEWDEGHQKRGYNIAAALAVQTPAKLQLALLVLNEKKRSRIAHAETRVVSFMNVVCRAGDWQAGSPVVRYISGLTGAGGQEVAPAKVVEIRSRFLAQEQEAAKLMFFSSFQPCYMCRAEPDGAVIDRISAVNGAAVAPDGRTLRSSFGGSYLSRMEELYYFDMDSNIFYPRLVADSVSAGDATAQRSLVQVATTGFVSPQGQPVFGPVAIGNAKEDYATSAARARITNSGYLPVVADGTLDFRPDAKVEYEELDPGPKQPIGMRTT</sequence>
<name>A0A0A0CXC0_9PROT</name>